<feature type="transmembrane region" description="Helical" evidence="6">
    <location>
        <begin position="65"/>
        <end position="87"/>
    </location>
</feature>
<feature type="transmembrane region" description="Helical" evidence="6">
    <location>
        <begin position="305"/>
        <end position="328"/>
    </location>
</feature>
<feature type="transmembrane region" description="Helical" evidence="6">
    <location>
        <begin position="355"/>
        <end position="375"/>
    </location>
</feature>
<evidence type="ECO:0000256" key="1">
    <source>
        <dbReference type="ARBA" id="ARBA00004141"/>
    </source>
</evidence>
<dbReference type="PIRSF" id="PIRSF006060">
    <property type="entry name" value="AA_transporter"/>
    <property type="match status" value="1"/>
</dbReference>
<evidence type="ECO:0000256" key="2">
    <source>
        <dbReference type="ARBA" id="ARBA00022692"/>
    </source>
</evidence>
<gene>
    <name evidence="8" type="ORF">H9L10_08365</name>
</gene>
<evidence type="ECO:0000256" key="5">
    <source>
        <dbReference type="SAM" id="MobiDB-lite"/>
    </source>
</evidence>
<reference evidence="8 9" key="1">
    <citation type="submission" date="2020-08" db="EMBL/GenBank/DDBJ databases">
        <title>Genome sequence of Phycicoccus endophyticus JCM 31784T.</title>
        <authorList>
            <person name="Hyun D.-W."/>
            <person name="Bae J.-W."/>
        </authorList>
    </citation>
    <scope>NUCLEOTIDE SEQUENCE [LARGE SCALE GENOMIC DNA]</scope>
    <source>
        <strain evidence="8 9">JCM 31784</strain>
    </source>
</reference>
<keyword evidence="3 6" id="KW-1133">Transmembrane helix</keyword>
<keyword evidence="4 6" id="KW-0472">Membrane</keyword>
<evidence type="ECO:0000259" key="7">
    <source>
        <dbReference type="Pfam" id="PF00324"/>
    </source>
</evidence>
<feature type="transmembrane region" description="Helical" evidence="6">
    <location>
        <begin position="145"/>
        <end position="166"/>
    </location>
</feature>
<evidence type="ECO:0000313" key="8">
    <source>
        <dbReference type="EMBL" id="QNN48365.1"/>
    </source>
</evidence>
<dbReference type="PANTHER" id="PTHR42770:SF7">
    <property type="entry name" value="MEMBRANE PROTEIN"/>
    <property type="match status" value="1"/>
</dbReference>
<dbReference type="AlphaFoldDB" id="A0A7G9QYE0"/>
<dbReference type="GO" id="GO:0055085">
    <property type="term" value="P:transmembrane transport"/>
    <property type="evidence" value="ECO:0007669"/>
    <property type="project" value="InterPro"/>
</dbReference>
<dbReference type="GO" id="GO:0016020">
    <property type="term" value="C:membrane"/>
    <property type="evidence" value="ECO:0007669"/>
    <property type="project" value="UniProtKB-SubCell"/>
</dbReference>
<feature type="region of interest" description="Disordered" evidence="5">
    <location>
        <begin position="493"/>
        <end position="519"/>
    </location>
</feature>
<evidence type="ECO:0000256" key="3">
    <source>
        <dbReference type="ARBA" id="ARBA00022989"/>
    </source>
</evidence>
<feature type="transmembrane region" description="Helical" evidence="6">
    <location>
        <begin position="258"/>
        <end position="279"/>
    </location>
</feature>
<keyword evidence="2 6" id="KW-0812">Transmembrane</keyword>
<feature type="transmembrane region" description="Helical" evidence="6">
    <location>
        <begin position="456"/>
        <end position="476"/>
    </location>
</feature>
<evidence type="ECO:0000256" key="6">
    <source>
        <dbReference type="SAM" id="Phobius"/>
    </source>
</evidence>
<evidence type="ECO:0000313" key="9">
    <source>
        <dbReference type="Proteomes" id="UP000515976"/>
    </source>
</evidence>
<evidence type="ECO:0000256" key="4">
    <source>
        <dbReference type="ARBA" id="ARBA00023136"/>
    </source>
</evidence>
<dbReference type="Proteomes" id="UP000515976">
    <property type="component" value="Chromosome"/>
</dbReference>
<keyword evidence="9" id="KW-1185">Reference proteome</keyword>
<feature type="compositionally biased region" description="Basic and acidic residues" evidence="5">
    <location>
        <begin position="499"/>
        <end position="519"/>
    </location>
</feature>
<accession>A0A7G9QYE0</accession>
<feature type="transmembrane region" description="Helical" evidence="6">
    <location>
        <begin position="395"/>
        <end position="416"/>
    </location>
</feature>
<dbReference type="PANTHER" id="PTHR42770">
    <property type="entry name" value="AMINO ACID TRANSPORTER-RELATED"/>
    <property type="match status" value="1"/>
</dbReference>
<dbReference type="Pfam" id="PF00324">
    <property type="entry name" value="AA_permease"/>
    <property type="match status" value="1"/>
</dbReference>
<sequence length="519" mass="54439">MSQNSTGSSPRRRSSVTYATAEADYFDKRGLTRHAGAWSLWALGVAAVISGDFSGWNLGIGEAGWGGMLLATVVIGLMYLLMIYSIAEMSAAMPHTGGAYSFARSAMGPWGGFVTGLAESIEYVITTAVVGVFAGTYADSITDDLFGLSLPLWLWVVIFYIIFVGLNSAGAEASFKFAVVIAIVSLGVLALFAVLALTSGTFSWDNLWDVGGGGFLPLGAGGVLAALPFAIWFFLGIEELPLAAEETHTPAQDIPRGSLMGMFTLLATAFVVLVLNPGVVGAEKISGSGEPILEGFRAIFPDSNIASLLALFALAGLVASFQGIMFAAGRNLYSLSRAGYYPQALSLTGSRKVPYLALVTGAAIGVLLVVLLTLVRNEPGESSYDATVAVAGELLNIAVFGAVIAYVLQMVSFVMLRRKFPNAERPYRSPVGVGGAVVAAVIAAGTLVILPFNPDYRAVVLGVAAFFAVGLAYFAIRGRHHLVYSPEEEYATSGGLHGAHPETEGYDVTDREADAHDAP</sequence>
<proteinExistence type="predicted"/>
<comment type="subcellular location">
    <subcellularLocation>
        <location evidence="1">Membrane</location>
        <topology evidence="1">Multi-pass membrane protein</topology>
    </subcellularLocation>
</comment>
<dbReference type="Gene3D" id="1.20.1740.10">
    <property type="entry name" value="Amino acid/polyamine transporter I"/>
    <property type="match status" value="1"/>
</dbReference>
<dbReference type="InterPro" id="IPR004841">
    <property type="entry name" value="AA-permease/SLC12A_dom"/>
</dbReference>
<name>A0A7G9QYE0_9MICO</name>
<feature type="transmembrane region" description="Helical" evidence="6">
    <location>
        <begin position="178"/>
        <end position="202"/>
    </location>
</feature>
<organism evidence="8 9">
    <name type="scientific">Phycicoccus endophyticus</name>
    <dbReference type="NCBI Taxonomy" id="1690220"/>
    <lineage>
        <taxon>Bacteria</taxon>
        <taxon>Bacillati</taxon>
        <taxon>Actinomycetota</taxon>
        <taxon>Actinomycetes</taxon>
        <taxon>Micrococcales</taxon>
        <taxon>Intrasporangiaceae</taxon>
        <taxon>Phycicoccus</taxon>
    </lineage>
</organism>
<protein>
    <submittedName>
        <fullName evidence="8">Amino acid permease</fullName>
    </submittedName>
</protein>
<feature type="transmembrane region" description="Helical" evidence="6">
    <location>
        <begin position="428"/>
        <end position="450"/>
    </location>
</feature>
<dbReference type="InterPro" id="IPR050367">
    <property type="entry name" value="APC_superfamily"/>
</dbReference>
<dbReference type="KEGG" id="pei:H9L10_08365"/>
<feature type="transmembrane region" description="Helical" evidence="6">
    <location>
        <begin position="108"/>
        <end position="133"/>
    </location>
</feature>
<feature type="transmembrane region" description="Helical" evidence="6">
    <location>
        <begin position="214"/>
        <end position="237"/>
    </location>
</feature>
<feature type="domain" description="Amino acid permease/ SLC12A" evidence="7">
    <location>
        <begin position="51"/>
        <end position="474"/>
    </location>
</feature>
<dbReference type="EMBL" id="CP060712">
    <property type="protein sequence ID" value="QNN48365.1"/>
    <property type="molecule type" value="Genomic_DNA"/>
</dbReference>
<feature type="transmembrane region" description="Helical" evidence="6">
    <location>
        <begin position="38"/>
        <end position="59"/>
    </location>
</feature>